<evidence type="ECO:0000256" key="3">
    <source>
        <dbReference type="ARBA" id="ARBA00023163"/>
    </source>
</evidence>
<dbReference type="Proteomes" id="UP000199403">
    <property type="component" value="Unassembled WGS sequence"/>
</dbReference>
<dbReference type="SUPFAM" id="SSF63829">
    <property type="entry name" value="Calcium-dependent phosphotriesterase"/>
    <property type="match status" value="2"/>
</dbReference>
<keyword evidence="1" id="KW-0805">Transcription regulation</keyword>
<sequence>MARLYFYIQFIRRFFFKWCLLGFSLVYPTSSVVGQLIDVSLRHFSTDSGLATSMVNDLYLGHDGYLWIAGLGALTKFDGTEFNSFAPTGKEANSINFTSVASDKKGTVYAVGIDRWNTYHLYRLLPDSEELMVVGNDWVSVQPIRAVIPAKNGELLFITTKEEVILSDGDRVSRLFESPGQTQIISTYCTTENFFFRTSGDIFSVSRTGTFTSINESELPPYEETIPLGGNYYPIHNVPSNDLSYFFPMLRSLLYSPTVSSFPETSYIFLDPTSSSQWNIKKRRITHVDRKTKESRDFSFLLQDFPKAHGIKCAVMDHFGQVWLGTNDGVFAIKPTFSIAQKLFTGRDRFGNAFSFRGIAQWRGKLYANSYSGRLIYQFNEGSESPFYNNKPVVHPLAAHAGTEGSLWLSDGHYLMRFHDANREPTVFTLPLLPNFDYTSLNIWSIYEDAERKVWLGTSVGLAVLDSLGGQIRFIFPPLVPSDSIARVNHIHPVQDGLLLATTLGLRHFDFKHGFSGQAGVYDSLVNCTKDTPIYHLHIDKRGIFWIASHGKGLLQWHPERKQLTSFDASNGISSNELHAVYEDNKGGLWMPSEDGLFMFDPSEQRAVRYGKEHGLTDDEFNRIAHFQDQEGLLYFGGVAGINLIDPADIYRNYTDSTYSLRWNAAVVSAQDGSFSEDITSAVLSKKPIVLTSEPTTLTLKLFNLGGYTSFEYRWKSDSAGWQRSNEPLLHLVDLPERRDELLIRALDSRGSVAGMLHLPLDVQHRYTIQELLVPTMIGSALLAVVVFSFFWQKKSSDKKHRSRLKQPRFASPFDQPVEPLSESLDGFAEKIEGVVNQHLSSPEFGVSQLSEELCLSRKSLYRKTNQLIGKNPNELIKEKRLAYAKQLLSYSDLNIAEITFKVGFNSSSYFTNCYKKQYGQTPREYRNQLLKRKNS</sequence>
<feature type="domain" description="HTH araC/xylS-type" evidence="5">
    <location>
        <begin position="830"/>
        <end position="929"/>
    </location>
</feature>
<dbReference type="AlphaFoldDB" id="A0A1H6TDS5"/>
<dbReference type="PROSITE" id="PS00041">
    <property type="entry name" value="HTH_ARAC_FAMILY_1"/>
    <property type="match status" value="1"/>
</dbReference>
<dbReference type="OrthoDB" id="9779074at2"/>
<dbReference type="GO" id="GO:0043565">
    <property type="term" value="F:sequence-specific DNA binding"/>
    <property type="evidence" value="ECO:0007669"/>
    <property type="project" value="InterPro"/>
</dbReference>
<dbReference type="SMART" id="SM00342">
    <property type="entry name" value="HTH_ARAC"/>
    <property type="match status" value="1"/>
</dbReference>
<protein>
    <submittedName>
        <fullName evidence="6">AraC-type DNA-binding protein</fullName>
    </submittedName>
</protein>
<dbReference type="Pfam" id="PF12833">
    <property type="entry name" value="HTH_18"/>
    <property type="match status" value="1"/>
</dbReference>
<dbReference type="Gene3D" id="2.130.10.10">
    <property type="entry name" value="YVTN repeat-like/Quinoprotein amine dehydrogenase"/>
    <property type="match status" value="2"/>
</dbReference>
<dbReference type="PANTHER" id="PTHR43280">
    <property type="entry name" value="ARAC-FAMILY TRANSCRIPTIONAL REGULATOR"/>
    <property type="match status" value="1"/>
</dbReference>
<dbReference type="InterPro" id="IPR009057">
    <property type="entry name" value="Homeodomain-like_sf"/>
</dbReference>
<keyword evidence="4" id="KW-0812">Transmembrane</keyword>
<evidence type="ECO:0000313" key="6">
    <source>
        <dbReference type="EMBL" id="SEI75237.1"/>
    </source>
</evidence>
<dbReference type="InterPro" id="IPR020449">
    <property type="entry name" value="Tscrpt_reg_AraC-type_HTH"/>
</dbReference>
<dbReference type="SUPFAM" id="SSF46689">
    <property type="entry name" value="Homeodomain-like"/>
    <property type="match status" value="1"/>
</dbReference>
<name>A0A1H6TDS5_9BACT</name>
<dbReference type="PRINTS" id="PR00032">
    <property type="entry name" value="HTHARAC"/>
</dbReference>
<evidence type="ECO:0000256" key="2">
    <source>
        <dbReference type="ARBA" id="ARBA00023125"/>
    </source>
</evidence>
<keyword evidence="7" id="KW-1185">Reference proteome</keyword>
<dbReference type="PROSITE" id="PS01124">
    <property type="entry name" value="HTH_ARAC_FAMILY_2"/>
    <property type="match status" value="1"/>
</dbReference>
<evidence type="ECO:0000313" key="7">
    <source>
        <dbReference type="Proteomes" id="UP000199403"/>
    </source>
</evidence>
<dbReference type="PANTHER" id="PTHR43280:SF2">
    <property type="entry name" value="HTH-TYPE TRANSCRIPTIONAL REGULATOR EXSA"/>
    <property type="match status" value="1"/>
</dbReference>
<evidence type="ECO:0000256" key="1">
    <source>
        <dbReference type="ARBA" id="ARBA00023015"/>
    </source>
</evidence>
<keyword evidence="4" id="KW-1133">Transmembrane helix</keyword>
<accession>A0A1H6TDS5</accession>
<dbReference type="STRING" id="1416801.SAMN05192553_101110"/>
<evidence type="ECO:0000259" key="5">
    <source>
        <dbReference type="PROSITE" id="PS01124"/>
    </source>
</evidence>
<proteinExistence type="predicted"/>
<feature type="transmembrane region" description="Helical" evidence="4">
    <location>
        <begin position="772"/>
        <end position="792"/>
    </location>
</feature>
<dbReference type="GO" id="GO:0003700">
    <property type="term" value="F:DNA-binding transcription factor activity"/>
    <property type="evidence" value="ECO:0007669"/>
    <property type="project" value="InterPro"/>
</dbReference>
<keyword evidence="3" id="KW-0804">Transcription</keyword>
<dbReference type="InterPro" id="IPR018062">
    <property type="entry name" value="HTH_AraC-typ_CS"/>
</dbReference>
<organism evidence="6 7">
    <name type="scientific">Cyclobacterium xiamenense</name>
    <dbReference type="NCBI Taxonomy" id="1297121"/>
    <lineage>
        <taxon>Bacteria</taxon>
        <taxon>Pseudomonadati</taxon>
        <taxon>Bacteroidota</taxon>
        <taxon>Cytophagia</taxon>
        <taxon>Cytophagales</taxon>
        <taxon>Cyclobacteriaceae</taxon>
        <taxon>Cyclobacterium</taxon>
    </lineage>
</organism>
<dbReference type="EMBL" id="FNZH01000001">
    <property type="protein sequence ID" value="SEI75237.1"/>
    <property type="molecule type" value="Genomic_DNA"/>
</dbReference>
<dbReference type="InterPro" id="IPR015943">
    <property type="entry name" value="WD40/YVTN_repeat-like_dom_sf"/>
</dbReference>
<gene>
    <name evidence="6" type="ORF">SAMN05192553_101110</name>
</gene>
<reference evidence="7" key="1">
    <citation type="submission" date="2016-10" db="EMBL/GenBank/DDBJ databases">
        <authorList>
            <person name="Varghese N."/>
            <person name="Submissions S."/>
        </authorList>
    </citation>
    <scope>NUCLEOTIDE SEQUENCE [LARGE SCALE GENOMIC DNA]</scope>
    <source>
        <strain evidence="7">IBRC-M 10761</strain>
    </source>
</reference>
<dbReference type="InterPro" id="IPR018060">
    <property type="entry name" value="HTH_AraC"/>
</dbReference>
<keyword evidence="2 6" id="KW-0238">DNA-binding</keyword>
<keyword evidence="4" id="KW-0472">Membrane</keyword>
<dbReference type="Gene3D" id="1.10.10.60">
    <property type="entry name" value="Homeodomain-like"/>
    <property type="match status" value="1"/>
</dbReference>
<evidence type="ECO:0000256" key="4">
    <source>
        <dbReference type="SAM" id="Phobius"/>
    </source>
</evidence>